<comment type="caution">
    <text evidence="1">The sequence shown here is derived from an EMBL/GenBank/DDBJ whole genome shotgun (WGS) entry which is preliminary data.</text>
</comment>
<dbReference type="EMBL" id="MU842845">
    <property type="protein sequence ID" value="KAK2030942.1"/>
    <property type="molecule type" value="Genomic_DNA"/>
</dbReference>
<dbReference type="AlphaFoldDB" id="A0AAD9M3V0"/>
<protein>
    <submittedName>
        <fullName evidence="1">Uncharacterized protein</fullName>
    </submittedName>
</protein>
<dbReference type="Proteomes" id="UP001232148">
    <property type="component" value="Unassembled WGS sequence"/>
</dbReference>
<name>A0AAD9M3V0_9PEZI</name>
<proteinExistence type="predicted"/>
<evidence type="ECO:0000313" key="2">
    <source>
        <dbReference type="Proteomes" id="UP001232148"/>
    </source>
</evidence>
<gene>
    <name evidence="1" type="ORF">LX32DRAFT_295569</name>
</gene>
<keyword evidence="2" id="KW-1185">Reference proteome</keyword>
<evidence type="ECO:0000313" key="1">
    <source>
        <dbReference type="EMBL" id="KAK2030942.1"/>
    </source>
</evidence>
<organism evidence="1 2">
    <name type="scientific">Colletotrichum zoysiae</name>
    <dbReference type="NCBI Taxonomy" id="1216348"/>
    <lineage>
        <taxon>Eukaryota</taxon>
        <taxon>Fungi</taxon>
        <taxon>Dikarya</taxon>
        <taxon>Ascomycota</taxon>
        <taxon>Pezizomycotina</taxon>
        <taxon>Sordariomycetes</taxon>
        <taxon>Hypocreomycetidae</taxon>
        <taxon>Glomerellales</taxon>
        <taxon>Glomerellaceae</taxon>
        <taxon>Colletotrichum</taxon>
        <taxon>Colletotrichum graminicola species complex</taxon>
    </lineage>
</organism>
<sequence length="196" mass="22195">MRHRVELFVISSPAPLMPETLFLDKSGQLDGQIYPVIEVGGADECRLADPAFMWLAPFYLAQGMQRAASVRMEERRKCASRLAGRKPWNQPHRGDWPVSPSLAGRTYKEAQGAWDVLPKDQMLCLTGLGLNRPLPFHLELQIPPPPSNQWLGCFQCCFSERDFYCPDTFLFLFLCPPSHSFQVTLACSPLTGHFMH</sequence>
<accession>A0AAD9M3V0</accession>
<reference evidence="1" key="1">
    <citation type="submission" date="2021-06" db="EMBL/GenBank/DDBJ databases">
        <title>Comparative genomics, transcriptomics and evolutionary studies reveal genomic signatures of adaptation to plant cell wall in hemibiotrophic fungi.</title>
        <authorList>
            <consortium name="DOE Joint Genome Institute"/>
            <person name="Baroncelli R."/>
            <person name="Diaz J.F."/>
            <person name="Benocci T."/>
            <person name="Peng M."/>
            <person name="Battaglia E."/>
            <person name="Haridas S."/>
            <person name="Andreopoulos W."/>
            <person name="Labutti K."/>
            <person name="Pangilinan J."/>
            <person name="Floch G.L."/>
            <person name="Makela M.R."/>
            <person name="Henrissat B."/>
            <person name="Grigoriev I.V."/>
            <person name="Crouch J.A."/>
            <person name="De Vries R.P."/>
            <person name="Sukno S.A."/>
            <person name="Thon M.R."/>
        </authorList>
    </citation>
    <scope>NUCLEOTIDE SEQUENCE</scope>
    <source>
        <strain evidence="1">MAFF235873</strain>
    </source>
</reference>